<keyword evidence="6 7" id="KW-0472">Membrane</keyword>
<evidence type="ECO:0000256" key="2">
    <source>
        <dbReference type="ARBA" id="ARBA00022448"/>
    </source>
</evidence>
<sequence length="286" mass="31335">MTEATAHRTSPVRRRRIKHLVLLLGAVFMVYPILWLLKSAVTPESEILGSFSPIPTAFTFENFVDGWTAGPGSGFPGYIVNSLLVVGGCVLGNLISCSLAAYAFARLEFRLRNTMFALMLAGIMLPYHVVAIPQYVEFQQAGLVGTLWPLVLPKLLATDAFFVFLMVQFLRGVPRELDEAAAIDGASPLRTFFSVILPLMRPALITTTIFTFIWNWNDFFSPLIYLSNPQQYTVPLGLNALVSTESGAGVGQLFAMAVVSLIPVVAFFIFTQRYIISGIATTGLKG</sequence>
<evidence type="ECO:0000256" key="1">
    <source>
        <dbReference type="ARBA" id="ARBA00004651"/>
    </source>
</evidence>
<evidence type="ECO:0000256" key="7">
    <source>
        <dbReference type="RuleBase" id="RU363032"/>
    </source>
</evidence>
<dbReference type="RefSeq" id="WP_388005716.1">
    <property type="nucleotide sequence ID" value="NZ_JBHUEE010000004.1"/>
</dbReference>
<dbReference type="PANTHER" id="PTHR43744">
    <property type="entry name" value="ABC TRANSPORTER PERMEASE PROTEIN MG189-RELATED-RELATED"/>
    <property type="match status" value="1"/>
</dbReference>
<keyword evidence="2 7" id="KW-0813">Transport</keyword>
<dbReference type="InterPro" id="IPR035906">
    <property type="entry name" value="MetI-like_sf"/>
</dbReference>
<organism evidence="9 10">
    <name type="scientific">Georgenia deserti</name>
    <dbReference type="NCBI Taxonomy" id="2093781"/>
    <lineage>
        <taxon>Bacteria</taxon>
        <taxon>Bacillati</taxon>
        <taxon>Actinomycetota</taxon>
        <taxon>Actinomycetes</taxon>
        <taxon>Micrococcales</taxon>
        <taxon>Bogoriellaceae</taxon>
        <taxon>Georgenia</taxon>
    </lineage>
</organism>
<evidence type="ECO:0000256" key="4">
    <source>
        <dbReference type="ARBA" id="ARBA00022692"/>
    </source>
</evidence>
<evidence type="ECO:0000256" key="6">
    <source>
        <dbReference type="ARBA" id="ARBA00023136"/>
    </source>
</evidence>
<dbReference type="Pfam" id="PF00528">
    <property type="entry name" value="BPD_transp_1"/>
    <property type="match status" value="1"/>
</dbReference>
<name>A0ABW4L642_9MICO</name>
<evidence type="ECO:0000256" key="3">
    <source>
        <dbReference type="ARBA" id="ARBA00022475"/>
    </source>
</evidence>
<protein>
    <submittedName>
        <fullName evidence="9">Carbohydrate ABC transporter permease</fullName>
    </submittedName>
</protein>
<feature type="transmembrane region" description="Helical" evidence="7">
    <location>
        <begin position="250"/>
        <end position="270"/>
    </location>
</feature>
<reference evidence="10" key="1">
    <citation type="journal article" date="2019" name="Int. J. Syst. Evol. Microbiol.">
        <title>The Global Catalogue of Microorganisms (GCM) 10K type strain sequencing project: providing services to taxonomists for standard genome sequencing and annotation.</title>
        <authorList>
            <consortium name="The Broad Institute Genomics Platform"/>
            <consortium name="The Broad Institute Genome Sequencing Center for Infectious Disease"/>
            <person name="Wu L."/>
            <person name="Ma J."/>
        </authorList>
    </citation>
    <scope>NUCLEOTIDE SEQUENCE [LARGE SCALE GENOMIC DNA]</scope>
    <source>
        <strain evidence="10">JCM 17130</strain>
    </source>
</reference>
<feature type="transmembrane region" description="Helical" evidence="7">
    <location>
        <begin position="116"/>
        <end position="136"/>
    </location>
</feature>
<dbReference type="InterPro" id="IPR000515">
    <property type="entry name" value="MetI-like"/>
</dbReference>
<dbReference type="SUPFAM" id="SSF161098">
    <property type="entry name" value="MetI-like"/>
    <property type="match status" value="1"/>
</dbReference>
<evidence type="ECO:0000259" key="8">
    <source>
        <dbReference type="PROSITE" id="PS50928"/>
    </source>
</evidence>
<evidence type="ECO:0000256" key="5">
    <source>
        <dbReference type="ARBA" id="ARBA00022989"/>
    </source>
</evidence>
<accession>A0ABW4L642</accession>
<feature type="transmembrane region" description="Helical" evidence="7">
    <location>
        <begin position="20"/>
        <end position="37"/>
    </location>
</feature>
<proteinExistence type="inferred from homology"/>
<feature type="transmembrane region" description="Helical" evidence="7">
    <location>
        <begin position="148"/>
        <end position="170"/>
    </location>
</feature>
<evidence type="ECO:0000313" key="9">
    <source>
        <dbReference type="EMBL" id="MFD1718105.1"/>
    </source>
</evidence>
<dbReference type="CDD" id="cd06261">
    <property type="entry name" value="TM_PBP2"/>
    <property type="match status" value="1"/>
</dbReference>
<feature type="domain" description="ABC transmembrane type-1" evidence="8">
    <location>
        <begin position="79"/>
        <end position="271"/>
    </location>
</feature>
<keyword evidence="5 7" id="KW-1133">Transmembrane helix</keyword>
<comment type="similarity">
    <text evidence="7">Belongs to the binding-protein-dependent transport system permease family.</text>
</comment>
<comment type="caution">
    <text evidence="9">The sequence shown here is derived from an EMBL/GenBank/DDBJ whole genome shotgun (WGS) entry which is preliminary data.</text>
</comment>
<dbReference type="Proteomes" id="UP001597277">
    <property type="component" value="Unassembled WGS sequence"/>
</dbReference>
<keyword evidence="10" id="KW-1185">Reference proteome</keyword>
<dbReference type="EMBL" id="JBHUEE010000004">
    <property type="protein sequence ID" value="MFD1718105.1"/>
    <property type="molecule type" value="Genomic_DNA"/>
</dbReference>
<gene>
    <name evidence="9" type="ORF">ACFSE6_09680</name>
</gene>
<feature type="transmembrane region" description="Helical" evidence="7">
    <location>
        <begin position="78"/>
        <end position="104"/>
    </location>
</feature>
<comment type="subcellular location">
    <subcellularLocation>
        <location evidence="1 7">Cell membrane</location>
        <topology evidence="1 7">Multi-pass membrane protein</topology>
    </subcellularLocation>
</comment>
<keyword evidence="3" id="KW-1003">Cell membrane</keyword>
<evidence type="ECO:0000313" key="10">
    <source>
        <dbReference type="Proteomes" id="UP001597277"/>
    </source>
</evidence>
<dbReference type="PANTHER" id="PTHR43744:SF6">
    <property type="entry name" value="ABC TRANSPORTER PERMEASE PROTEIN YESQ-RELATED"/>
    <property type="match status" value="1"/>
</dbReference>
<keyword evidence="4 7" id="KW-0812">Transmembrane</keyword>
<dbReference type="PROSITE" id="PS50928">
    <property type="entry name" value="ABC_TM1"/>
    <property type="match status" value="1"/>
</dbReference>
<feature type="transmembrane region" description="Helical" evidence="7">
    <location>
        <begin position="191"/>
        <end position="214"/>
    </location>
</feature>
<dbReference type="Gene3D" id="1.10.3720.10">
    <property type="entry name" value="MetI-like"/>
    <property type="match status" value="1"/>
</dbReference>